<keyword evidence="3" id="KW-1185">Reference proteome</keyword>
<evidence type="ECO:0000313" key="2">
    <source>
        <dbReference type="Ensembl" id="ENSCSAVP00000007424.1"/>
    </source>
</evidence>
<dbReference type="HOGENOM" id="CLU_1156045_0_0_1"/>
<dbReference type="AlphaFoldDB" id="H2YQ16"/>
<reference evidence="2" key="2">
    <citation type="submission" date="2025-08" db="UniProtKB">
        <authorList>
            <consortium name="Ensembl"/>
        </authorList>
    </citation>
    <scope>IDENTIFICATION</scope>
</reference>
<dbReference type="Ensembl" id="ENSCSAVT00000007521.1">
    <property type="protein sequence ID" value="ENSCSAVP00000007424.1"/>
    <property type="gene ID" value="ENSCSAVG00000004439.1"/>
</dbReference>
<dbReference type="InParanoid" id="H2YQ16"/>
<name>H2YQ16_CIOSA</name>
<evidence type="ECO:0000256" key="1">
    <source>
        <dbReference type="SAM" id="MobiDB-lite"/>
    </source>
</evidence>
<evidence type="ECO:0000313" key="3">
    <source>
        <dbReference type="Proteomes" id="UP000007875"/>
    </source>
</evidence>
<accession>H2YQ16</accession>
<protein>
    <submittedName>
        <fullName evidence="2">Uncharacterized protein</fullName>
    </submittedName>
</protein>
<feature type="region of interest" description="Disordered" evidence="1">
    <location>
        <begin position="145"/>
        <end position="172"/>
    </location>
</feature>
<dbReference type="STRING" id="51511.ENSCSAVP00000007424"/>
<reference evidence="2" key="3">
    <citation type="submission" date="2025-09" db="UniProtKB">
        <authorList>
            <consortium name="Ensembl"/>
        </authorList>
    </citation>
    <scope>IDENTIFICATION</scope>
</reference>
<sequence>MDVRDMDDLIGADVVEKVKMENLVEEYLNSKDEKDKMKVLNARGVSQAVAEYVTKQEKDAINVLCDHQITKTKKYLHQQTFTPDPSEIKLQLKSFQVEREEASTSTFDDFQGIKSVAKTDSLCDVGLPQDRISCENDLSYNKSQRLPQSCHGRKRVSAKKGVGPTEKEKKNTQPLMSSFTNKFLNTGMGKSQSIFLESESFMNQFDQTSHVAKRNRDKGVTYISSDEDDNKFAQLIKRRR</sequence>
<dbReference type="Proteomes" id="UP000007875">
    <property type="component" value="Unassembled WGS sequence"/>
</dbReference>
<proteinExistence type="predicted"/>
<organism evidence="2 3">
    <name type="scientific">Ciona savignyi</name>
    <name type="common">Pacific transparent sea squirt</name>
    <dbReference type="NCBI Taxonomy" id="51511"/>
    <lineage>
        <taxon>Eukaryota</taxon>
        <taxon>Metazoa</taxon>
        <taxon>Chordata</taxon>
        <taxon>Tunicata</taxon>
        <taxon>Ascidiacea</taxon>
        <taxon>Phlebobranchia</taxon>
        <taxon>Cionidae</taxon>
        <taxon>Ciona</taxon>
    </lineage>
</organism>
<reference evidence="3" key="1">
    <citation type="submission" date="2003-08" db="EMBL/GenBank/DDBJ databases">
        <authorList>
            <person name="Birren B."/>
            <person name="Nusbaum C."/>
            <person name="Abebe A."/>
            <person name="Abouelleil A."/>
            <person name="Adekoya E."/>
            <person name="Ait-zahra M."/>
            <person name="Allen N."/>
            <person name="Allen T."/>
            <person name="An P."/>
            <person name="Anderson M."/>
            <person name="Anderson S."/>
            <person name="Arachchi H."/>
            <person name="Armbruster J."/>
            <person name="Bachantsang P."/>
            <person name="Baldwin J."/>
            <person name="Barry A."/>
            <person name="Bayul T."/>
            <person name="Blitshsteyn B."/>
            <person name="Bloom T."/>
            <person name="Blye J."/>
            <person name="Boguslavskiy L."/>
            <person name="Borowsky M."/>
            <person name="Boukhgalter B."/>
            <person name="Brunache A."/>
            <person name="Butler J."/>
            <person name="Calixte N."/>
            <person name="Calvo S."/>
            <person name="Camarata J."/>
            <person name="Campo K."/>
            <person name="Chang J."/>
            <person name="Cheshatsang Y."/>
            <person name="Citroen M."/>
            <person name="Collymore A."/>
            <person name="Considine T."/>
            <person name="Cook A."/>
            <person name="Cooke P."/>
            <person name="Corum B."/>
            <person name="Cuomo C."/>
            <person name="David R."/>
            <person name="Dawoe T."/>
            <person name="Degray S."/>
            <person name="Dodge S."/>
            <person name="Dooley K."/>
            <person name="Dorje P."/>
            <person name="Dorjee K."/>
            <person name="Dorris L."/>
            <person name="Duffey N."/>
            <person name="Dupes A."/>
            <person name="Elkins T."/>
            <person name="Engels R."/>
            <person name="Erickson J."/>
            <person name="Farina A."/>
            <person name="Faro S."/>
            <person name="Ferreira P."/>
            <person name="Fischer H."/>
            <person name="Fitzgerald M."/>
            <person name="Foley K."/>
            <person name="Gage D."/>
            <person name="Galagan J."/>
            <person name="Gearin G."/>
            <person name="Gnerre S."/>
            <person name="Gnirke A."/>
            <person name="Goyette A."/>
            <person name="Graham J."/>
            <person name="Grandbois E."/>
            <person name="Gyaltsen K."/>
            <person name="Hafez N."/>
            <person name="Hagopian D."/>
            <person name="Hagos B."/>
            <person name="Hall J."/>
            <person name="Hatcher B."/>
            <person name="Heller A."/>
            <person name="Higgins H."/>
            <person name="Honan T."/>
            <person name="Horn A."/>
            <person name="Houde N."/>
            <person name="Hughes L."/>
            <person name="Hulme W."/>
            <person name="Husby E."/>
            <person name="Iliev I."/>
            <person name="Jaffe D."/>
            <person name="Jones C."/>
            <person name="Kamal M."/>
            <person name="Kamat A."/>
            <person name="Kamvysselis M."/>
            <person name="Karlsson E."/>
            <person name="Kells C."/>
            <person name="Kieu A."/>
            <person name="Kisner P."/>
            <person name="Kodira C."/>
            <person name="Kulbokas E."/>
            <person name="Labutti K."/>
            <person name="Lama D."/>
            <person name="Landers T."/>
            <person name="Leger J."/>
            <person name="Levine S."/>
            <person name="Lewis D."/>
            <person name="Lewis T."/>
            <person name="Lindblad-toh K."/>
            <person name="Liu X."/>
            <person name="Lokyitsang T."/>
            <person name="Lokyitsang Y."/>
            <person name="Lucien O."/>
            <person name="Lui A."/>
            <person name="Ma L.J."/>
            <person name="Mabbitt R."/>
            <person name="Macdonald J."/>
            <person name="Maclean C."/>
            <person name="Major J."/>
            <person name="Manning J."/>
            <person name="Marabella R."/>
            <person name="Maru K."/>
            <person name="Matthews C."/>
            <person name="Mauceli E."/>
            <person name="Mccarthy M."/>
            <person name="Mcdonough S."/>
            <person name="Mcghee T."/>
            <person name="Meldrim J."/>
            <person name="Meneus L."/>
            <person name="Mesirov J."/>
            <person name="Mihalev A."/>
            <person name="Mihova T."/>
            <person name="Mikkelsen T."/>
            <person name="Mlenga V."/>
            <person name="Moru K."/>
            <person name="Mozes J."/>
            <person name="Mulrain L."/>
            <person name="Munson G."/>
            <person name="Naylor J."/>
            <person name="Newes C."/>
            <person name="Nguyen C."/>
            <person name="Nguyen N."/>
            <person name="Nguyen T."/>
            <person name="Nicol R."/>
            <person name="Nielsen C."/>
            <person name="Nizzari M."/>
            <person name="Norbu C."/>
            <person name="Norbu N."/>
            <person name="O'donnell P."/>
            <person name="Okoawo O."/>
            <person name="O'leary S."/>
            <person name="Omotosho B."/>
            <person name="O'neill K."/>
            <person name="Osman S."/>
            <person name="Parker S."/>
            <person name="Perrin D."/>
            <person name="Phunkhang P."/>
            <person name="Piqani B."/>
            <person name="Purcell S."/>
            <person name="Rachupka T."/>
            <person name="Ramasamy U."/>
            <person name="Rameau R."/>
            <person name="Ray V."/>
            <person name="Raymond C."/>
            <person name="Retta R."/>
            <person name="Richardson S."/>
            <person name="Rise C."/>
            <person name="Rodriguez J."/>
            <person name="Rogers J."/>
            <person name="Rogov P."/>
            <person name="Rutman M."/>
            <person name="Schupbach R."/>
            <person name="Seaman C."/>
            <person name="Settipalli S."/>
            <person name="Sharpe T."/>
            <person name="Sheridan J."/>
            <person name="Sherpa N."/>
            <person name="Shi J."/>
            <person name="Smirnov S."/>
            <person name="Smith C."/>
            <person name="Sougnez C."/>
            <person name="Spencer B."/>
            <person name="Stalker J."/>
            <person name="Stange-thomann N."/>
            <person name="Stavropoulos S."/>
            <person name="Stetson K."/>
            <person name="Stone C."/>
            <person name="Stone S."/>
            <person name="Stubbs M."/>
            <person name="Talamas J."/>
            <person name="Tchuinga P."/>
            <person name="Tenzing P."/>
            <person name="Tesfaye S."/>
            <person name="Theodore J."/>
            <person name="Thoulutsang Y."/>
            <person name="Topham K."/>
            <person name="Towey S."/>
            <person name="Tsamla T."/>
            <person name="Tsomo N."/>
            <person name="Vallee D."/>
            <person name="Vassiliev H."/>
            <person name="Venkataraman V."/>
            <person name="Vinson J."/>
            <person name="Vo A."/>
            <person name="Wade C."/>
            <person name="Wang S."/>
            <person name="Wangchuk T."/>
            <person name="Wangdi T."/>
            <person name="Whittaker C."/>
            <person name="Wilkinson J."/>
            <person name="Wu Y."/>
            <person name="Wyman D."/>
            <person name="Yadav S."/>
            <person name="Yang S."/>
            <person name="Yang X."/>
            <person name="Yeager S."/>
            <person name="Yee E."/>
            <person name="Young G."/>
            <person name="Zainoun J."/>
            <person name="Zembeck L."/>
            <person name="Zimmer A."/>
            <person name="Zody M."/>
            <person name="Lander E."/>
        </authorList>
    </citation>
    <scope>NUCLEOTIDE SEQUENCE [LARGE SCALE GENOMIC DNA]</scope>
</reference>